<dbReference type="NCBIfam" id="TIGR04131">
    <property type="entry name" value="Bac_Flav_CTERM"/>
    <property type="match status" value="1"/>
</dbReference>
<accession>A0ABV4TK87</accession>
<dbReference type="InterPro" id="IPR026341">
    <property type="entry name" value="T9SS_type_B"/>
</dbReference>
<evidence type="ECO:0000256" key="1">
    <source>
        <dbReference type="SAM" id="SignalP"/>
    </source>
</evidence>
<dbReference type="RefSeq" id="WP_373391600.1">
    <property type="nucleotide sequence ID" value="NZ_JBCFQK010000011.1"/>
</dbReference>
<dbReference type="EMBL" id="JBCFQK010000011">
    <property type="protein sequence ID" value="MFA9194499.1"/>
    <property type="molecule type" value="Genomic_DNA"/>
</dbReference>
<evidence type="ECO:0000313" key="3">
    <source>
        <dbReference type="Proteomes" id="UP001574170"/>
    </source>
</evidence>
<dbReference type="Pfam" id="PF13585">
    <property type="entry name" value="CHU_C"/>
    <property type="match status" value="1"/>
</dbReference>
<evidence type="ECO:0000313" key="2">
    <source>
        <dbReference type="EMBL" id="MFA9194499.1"/>
    </source>
</evidence>
<dbReference type="Proteomes" id="UP001574170">
    <property type="component" value="Unassembled WGS sequence"/>
</dbReference>
<sequence length="616" mass="68415">MKVFGTIFYCFLFYFMSSPLRAQSINVDDTKTALELVNLISNNSPCVAITNENVSGDGFSPGKNSYGSFTNTSPNFPFQSGVVLSTWSSTQSEGPFVRNRGGGENEWLGDSDLDQALNINSINASVLEFDFTPLTNTISFNYLFASNEYQDNFPCDYSDGFAFLIKEKGSSAAYQNLAVIPNTSTAVSSMNIRPAISFIDTNNNVKSCPAVNESYFGQFNNNPNNASPINYAGQTKVLNATTDVIAGTTYHIKLVIGDDQNPYYDSAIFIEAASFNSVIDLGNDKLLTTNNAVCFGEDYILDTKLSTNYTYKWYKDGILLNLENNPFYTVKSPGNYKVEVTLNPSACVVTNDIKIEYTPEIVLKNSSLIQCDIDEDEKSLFDLTQADSEIKNNNSGLSDVTYYENLTDAITDNNPILNSSNYINSSNPQTLFAKVTNSYNCFNYAELTLELSNDIIPNRVATITGVKTTNFAGNKNTVTIEFSGSSDYVFSIDGNYYQDSPEFLNIPAGNYIAYANDKNGCGISNPFSFSILDYPKYFTPNGDGYNDFWTIKNLNLLPPATIHIFDRYGKLLKQFNSSNLNWNGTLNGHLLPADDYWFNLIFEDGKHIKGHFSLKR</sequence>
<dbReference type="NCBIfam" id="NF038133">
    <property type="entry name" value="choice_anch_L"/>
    <property type="match status" value="1"/>
</dbReference>
<feature type="signal peptide" evidence="1">
    <location>
        <begin position="1"/>
        <end position="22"/>
    </location>
</feature>
<proteinExistence type="predicted"/>
<dbReference type="InterPro" id="IPR049804">
    <property type="entry name" value="Choice_anch_L"/>
</dbReference>
<feature type="chain" id="PRO_5045808254" evidence="1">
    <location>
        <begin position="23"/>
        <end position="616"/>
    </location>
</feature>
<name>A0ABV4TK87_9FLAO</name>
<keyword evidence="3" id="KW-1185">Reference proteome</keyword>
<comment type="caution">
    <text evidence="2">The sequence shown here is derived from an EMBL/GenBank/DDBJ whole genome shotgun (WGS) entry which is preliminary data.</text>
</comment>
<gene>
    <name evidence="2" type="ORF">AAGV33_08770</name>
</gene>
<keyword evidence="1" id="KW-0732">Signal</keyword>
<organism evidence="2 3">
    <name type="scientific">Flavobacterium magnesitis</name>
    <dbReference type="NCBI Taxonomy" id="3138077"/>
    <lineage>
        <taxon>Bacteria</taxon>
        <taxon>Pseudomonadati</taxon>
        <taxon>Bacteroidota</taxon>
        <taxon>Flavobacteriia</taxon>
        <taxon>Flavobacteriales</taxon>
        <taxon>Flavobacteriaceae</taxon>
        <taxon>Flavobacterium</taxon>
    </lineage>
</organism>
<reference evidence="2 3" key="1">
    <citation type="submission" date="2024-04" db="EMBL/GenBank/DDBJ databases">
        <title>New Clade of Flavobacterium.</title>
        <authorList>
            <person name="Matos L."/>
            <person name="Proenca D.N."/>
            <person name="Fransisco R.M."/>
            <person name="Chung A.P."/>
            <person name="Maccario L."/>
            <person name="Sorensen S.J."/>
            <person name="Morais P.V."/>
        </authorList>
    </citation>
    <scope>NUCLEOTIDE SEQUENCE [LARGE SCALE GENOMIC DNA]</scope>
    <source>
        <strain evidence="2 3">FBOR7N2.3</strain>
    </source>
</reference>
<protein>
    <submittedName>
        <fullName evidence="2">Choice-of-anchor L domain-containing protein</fullName>
    </submittedName>
</protein>